<dbReference type="Gene3D" id="3.40.190.10">
    <property type="entry name" value="Periplasmic binding protein-like II"/>
    <property type="match status" value="1"/>
</dbReference>
<dbReference type="InterPro" id="IPR050490">
    <property type="entry name" value="Bact_solute-bd_prot1"/>
</dbReference>
<dbReference type="CDD" id="cd13585">
    <property type="entry name" value="PBP2_TMBP_like"/>
    <property type="match status" value="1"/>
</dbReference>
<comment type="caution">
    <text evidence="1">The sequence shown here is derived from an EMBL/GenBank/DDBJ whole genome shotgun (WGS) entry which is preliminary data.</text>
</comment>
<evidence type="ECO:0000313" key="1">
    <source>
        <dbReference type="EMBL" id="RAS62235.1"/>
    </source>
</evidence>
<dbReference type="InterPro" id="IPR006059">
    <property type="entry name" value="SBP"/>
</dbReference>
<evidence type="ECO:0000313" key="2">
    <source>
        <dbReference type="Proteomes" id="UP000248714"/>
    </source>
</evidence>
<gene>
    <name evidence="1" type="ORF">C8D87_10855</name>
</gene>
<dbReference type="PANTHER" id="PTHR43649:SF12">
    <property type="entry name" value="DIACETYLCHITOBIOSE BINDING PROTEIN DASA"/>
    <property type="match status" value="1"/>
</dbReference>
<keyword evidence="2" id="KW-1185">Reference proteome</keyword>
<sequence length="410" mass="43985">MKRTAALVAACTVATLTGCGARPGDDAVTLWMYPVIADQAQNRAYWQKVEAGFEAEHGLKVRIELQPWESRQEKLGAALMAGSGPDVVLLQPDMIPQYVEEKALLPVGDVLKAGDRQYRPSAITALTVGDQAYGLPLYQTVTTTVYNRKLFTEAGITELPDTWDEVRAAAPKLAAKGVPVLDYAGSTEETLNMTFYPLLWQAGGSVFNEEGTKSAFSSAQGVDALRFLVDLNAMGGLPRDAATKRARLVDDAVAAGKAAMSHSMVSTTARNVVRSAGAENTVVGAPLRHRAQVTFGQPGALSLLRTAKNPDAARKFLSYMTTPKVIEELCVHSGFFLPWTGAMPPVVDDVDKGFAQALEFARAGDTHPQARRVMGLLAPHLQAALLGERTPEQALADAAVEVDALLQQKR</sequence>
<accession>A0ABX9E1S9</accession>
<dbReference type="RefSeq" id="WP_112229390.1">
    <property type="nucleotide sequence ID" value="NZ_QLTT01000008.1"/>
</dbReference>
<dbReference type="PANTHER" id="PTHR43649">
    <property type="entry name" value="ARABINOSE-BINDING PROTEIN-RELATED"/>
    <property type="match status" value="1"/>
</dbReference>
<keyword evidence="1" id="KW-0762">Sugar transport</keyword>
<organism evidence="1 2">
    <name type="scientific">Lentzea atacamensis</name>
    <dbReference type="NCBI Taxonomy" id="531938"/>
    <lineage>
        <taxon>Bacteria</taxon>
        <taxon>Bacillati</taxon>
        <taxon>Actinomycetota</taxon>
        <taxon>Actinomycetes</taxon>
        <taxon>Pseudonocardiales</taxon>
        <taxon>Pseudonocardiaceae</taxon>
        <taxon>Lentzea</taxon>
    </lineage>
</organism>
<keyword evidence="1" id="KW-0813">Transport</keyword>
<dbReference type="Proteomes" id="UP000248714">
    <property type="component" value="Unassembled WGS sequence"/>
</dbReference>
<dbReference type="SUPFAM" id="SSF53850">
    <property type="entry name" value="Periplasmic binding protein-like II"/>
    <property type="match status" value="1"/>
</dbReference>
<reference evidence="1 2" key="1">
    <citation type="submission" date="2018-06" db="EMBL/GenBank/DDBJ databases">
        <title>Genomic Encyclopedia of Type Strains, Phase IV (KMG-IV): sequencing the most valuable type-strain genomes for metagenomic binning, comparative biology and taxonomic classification.</title>
        <authorList>
            <person name="Goeker M."/>
        </authorList>
    </citation>
    <scope>NUCLEOTIDE SEQUENCE [LARGE SCALE GENOMIC DNA]</scope>
    <source>
        <strain evidence="1 2">DSM 45479</strain>
    </source>
</reference>
<dbReference type="PROSITE" id="PS51257">
    <property type="entry name" value="PROKAR_LIPOPROTEIN"/>
    <property type="match status" value="1"/>
</dbReference>
<dbReference type="Pfam" id="PF01547">
    <property type="entry name" value="SBP_bac_1"/>
    <property type="match status" value="1"/>
</dbReference>
<protein>
    <submittedName>
        <fullName evidence="1">Multiple sugar transport system substrate-binding protein</fullName>
    </submittedName>
</protein>
<name>A0ABX9E1S9_9PSEU</name>
<dbReference type="EMBL" id="QLTT01000008">
    <property type="protein sequence ID" value="RAS62235.1"/>
    <property type="molecule type" value="Genomic_DNA"/>
</dbReference>
<proteinExistence type="predicted"/>